<proteinExistence type="predicted"/>
<dbReference type="InterPro" id="IPR050345">
    <property type="entry name" value="Aliph_Amidase/BUP"/>
</dbReference>
<feature type="domain" description="CN hydrolase" evidence="2">
    <location>
        <begin position="1"/>
        <end position="245"/>
    </location>
</feature>
<evidence type="ECO:0000313" key="3">
    <source>
        <dbReference type="EMBL" id="AWI33627.1"/>
    </source>
</evidence>
<dbReference type="EMBL" id="CP021886">
    <property type="protein sequence ID" value="AWI33627.1"/>
    <property type="molecule type" value="Genomic_DNA"/>
</dbReference>
<reference evidence="3 4" key="1">
    <citation type="submission" date="2017-06" db="EMBL/GenBank/DDBJ databases">
        <title>Complete genome of Helicobacter apodemus.</title>
        <authorList>
            <person name="Cho S."/>
        </authorList>
    </citation>
    <scope>NUCLEOTIDE SEQUENCE [LARGE SCALE GENOMIC DNA]</scope>
    <source>
        <strain evidence="4">SNUVETPUB-15-01</strain>
    </source>
</reference>
<dbReference type="Gene3D" id="3.60.110.10">
    <property type="entry name" value="Carbon-nitrogen hydrolase"/>
    <property type="match status" value="1"/>
</dbReference>
<organism evidence="3 4">
    <name type="scientific">Helicobacter apodemus</name>
    <dbReference type="NCBI Taxonomy" id="135569"/>
    <lineage>
        <taxon>Bacteria</taxon>
        <taxon>Pseudomonadati</taxon>
        <taxon>Campylobacterota</taxon>
        <taxon>Epsilonproteobacteria</taxon>
        <taxon>Campylobacterales</taxon>
        <taxon>Helicobacteraceae</taxon>
        <taxon>Helicobacter</taxon>
    </lineage>
</organism>
<dbReference type="Pfam" id="PF00795">
    <property type="entry name" value="CN_hydrolase"/>
    <property type="match status" value="1"/>
</dbReference>
<name>A0A2U8FCR0_9HELI</name>
<evidence type="ECO:0000259" key="2">
    <source>
        <dbReference type="PROSITE" id="PS50263"/>
    </source>
</evidence>
<evidence type="ECO:0000313" key="4">
    <source>
        <dbReference type="Proteomes" id="UP000244890"/>
    </source>
</evidence>
<dbReference type="PROSITE" id="PS50263">
    <property type="entry name" value="CN_HYDROLASE"/>
    <property type="match status" value="1"/>
</dbReference>
<dbReference type="SUPFAM" id="SSF56317">
    <property type="entry name" value="Carbon-nitrogen hydrolase"/>
    <property type="match status" value="1"/>
</dbReference>
<dbReference type="GO" id="GO:0050126">
    <property type="term" value="F:N-carbamoylputrescine amidase activity"/>
    <property type="evidence" value="ECO:0007669"/>
    <property type="project" value="TreeGrafter"/>
</dbReference>
<dbReference type="Proteomes" id="UP000244890">
    <property type="component" value="Chromosome"/>
</dbReference>
<dbReference type="InterPro" id="IPR036526">
    <property type="entry name" value="C-N_Hydrolase_sf"/>
</dbReference>
<dbReference type="KEGG" id="had:CDV25_01765"/>
<gene>
    <name evidence="3" type="ORF">CDV25_01765</name>
</gene>
<dbReference type="AlphaFoldDB" id="A0A2U8FCR0"/>
<dbReference type="InterPro" id="IPR003010">
    <property type="entry name" value="C-N_Hydrolase"/>
</dbReference>
<dbReference type="RefSeq" id="WP_108910518.1">
    <property type="nucleotide sequence ID" value="NZ_CP021886.1"/>
</dbReference>
<dbReference type="CDD" id="cd07197">
    <property type="entry name" value="nitrilase"/>
    <property type="match status" value="1"/>
</dbReference>
<accession>A0A2U8FCR0</accession>
<protein>
    <submittedName>
        <fullName evidence="3">Carbon-nitrogen hydrolase family protein</fullName>
    </submittedName>
</protein>
<dbReference type="PANTHER" id="PTHR43674:SF2">
    <property type="entry name" value="BETA-UREIDOPROPIONASE"/>
    <property type="match status" value="1"/>
</dbReference>
<keyword evidence="1 3" id="KW-0378">Hydrolase</keyword>
<sequence length="258" mass="30097">MKIAALQLSAFKGENEIKSYLQVALEQKAKIILFGEYLLSPFFKKFENTKKSLLIHSIQSSNEQLIKISNSYALTIVTPIFEVVGNKIYKSIAIINKGKILFYRAQRLMPYEHWNEAKFFANTIPKNIKIPPVFSMGGLKFSILFGYELHFDEFWLQFKTHQVDCVLLPSASTFDSSLRWRSIIKMRAFLNNCYILRANRIGQHQDEITQTLWNFYGDSLLVNPNGEVIDCLGDREELLIVSLDKKYLKQMKECWQFR</sequence>
<dbReference type="OrthoDB" id="5357560at2"/>
<dbReference type="PANTHER" id="PTHR43674">
    <property type="entry name" value="NITRILASE C965.09-RELATED"/>
    <property type="match status" value="1"/>
</dbReference>
<dbReference type="GO" id="GO:0033388">
    <property type="term" value="P:putrescine biosynthetic process from arginine"/>
    <property type="evidence" value="ECO:0007669"/>
    <property type="project" value="TreeGrafter"/>
</dbReference>
<evidence type="ECO:0000256" key="1">
    <source>
        <dbReference type="ARBA" id="ARBA00022801"/>
    </source>
</evidence>